<evidence type="ECO:0000313" key="1">
    <source>
        <dbReference type="EMBL" id="KAI0522383.1"/>
    </source>
</evidence>
<gene>
    <name evidence="1" type="ORF">KFK09_004762</name>
</gene>
<evidence type="ECO:0000313" key="2">
    <source>
        <dbReference type="Proteomes" id="UP000829196"/>
    </source>
</evidence>
<proteinExistence type="predicted"/>
<dbReference type="Proteomes" id="UP000829196">
    <property type="component" value="Unassembled WGS sequence"/>
</dbReference>
<dbReference type="EMBL" id="JAGYWB010000005">
    <property type="protein sequence ID" value="KAI0522383.1"/>
    <property type="molecule type" value="Genomic_DNA"/>
</dbReference>
<dbReference type="AlphaFoldDB" id="A0A8T3BYP1"/>
<accession>A0A8T3BYP1</accession>
<dbReference type="GO" id="GO:0030674">
    <property type="term" value="F:protein-macromolecule adaptor activity"/>
    <property type="evidence" value="ECO:0007669"/>
    <property type="project" value="TreeGrafter"/>
</dbReference>
<dbReference type="PANTHER" id="PTHR36722:SF1">
    <property type="entry name" value="TYPE 2 DNA TOPOISOMERASE 6 SUBUNIT B-LIKE"/>
    <property type="match status" value="1"/>
</dbReference>
<dbReference type="GO" id="GO:0000793">
    <property type="term" value="C:condensed chromosome"/>
    <property type="evidence" value="ECO:0007669"/>
    <property type="project" value="TreeGrafter"/>
</dbReference>
<dbReference type="PANTHER" id="PTHR36722">
    <property type="entry name" value="TYPE 2 DNA TOPOISOMERASE 6 SUBUNIT B-LIKE"/>
    <property type="match status" value="1"/>
</dbReference>
<dbReference type="InterPro" id="IPR034566">
    <property type="entry name" value="MTOPVIB_plant"/>
</dbReference>
<reference evidence="1" key="1">
    <citation type="journal article" date="2022" name="Front. Genet.">
        <title>Chromosome-Scale Assembly of the Dendrobium nobile Genome Provides Insights Into the Molecular Mechanism of the Biosynthesis of the Medicinal Active Ingredient of Dendrobium.</title>
        <authorList>
            <person name="Xu Q."/>
            <person name="Niu S.-C."/>
            <person name="Li K.-L."/>
            <person name="Zheng P.-J."/>
            <person name="Zhang X.-J."/>
            <person name="Jia Y."/>
            <person name="Liu Y."/>
            <person name="Niu Y.-X."/>
            <person name="Yu L.-H."/>
            <person name="Chen D.-F."/>
            <person name="Zhang G.-Q."/>
        </authorList>
    </citation>
    <scope>NUCLEOTIDE SEQUENCE</scope>
    <source>
        <tissue evidence="1">Leaf</tissue>
    </source>
</reference>
<dbReference type="GO" id="GO:0042138">
    <property type="term" value="P:meiotic DNA double-strand break formation"/>
    <property type="evidence" value="ECO:0007669"/>
    <property type="project" value="InterPro"/>
</dbReference>
<dbReference type="GO" id="GO:0007131">
    <property type="term" value="P:reciprocal meiotic recombination"/>
    <property type="evidence" value="ECO:0007669"/>
    <property type="project" value="TreeGrafter"/>
</dbReference>
<name>A0A8T3BYP1_DENNO</name>
<protein>
    <recommendedName>
        <fullName evidence="3">Type 2 DNA topoisomerase 6 subunit B-like</fullName>
    </recommendedName>
</protein>
<comment type="caution">
    <text evidence="1">The sequence shown here is derived from an EMBL/GenBank/DDBJ whole genome shotgun (WGS) entry which is preliminary data.</text>
</comment>
<dbReference type="OrthoDB" id="1918529at2759"/>
<sequence length="471" mass="52937">MASESSAVRKVFQMLISLAIQRCRLSGILCRLTISIKCFHELEAPSMRISVSDTGVGSSLEEFRTMDLEAHLYPWDKWDGLLSITTTSINEKDIHCYRLNLQETVFSRRLKRLPSISKQFGTFSGTEVYFSTNEEITDGFVTWVVHFVQKMLVLKVQDIVVDLSVQNMDNNCSIHEQFLPKTEDPFLVPAPLSESNIEAMSSGLEDYILKHRGSAEIVCSVRREDLKVGMGHASNLKTARNAGHVFDVAIVIVPASTVPCCLRASSQTTEVLYFQNFSPSSIPKLALSTLEGIKWATYGLKLKEILVNGDGFAVLQWEDLPLAHMDIAIHSFYIKYPTRKFLREAVKTALDDLKTKYTGLFLTSRSRKIQKYAPDLSRSIASLIVSANDQEFQRECASLLGLDSEDSNHETLELCIQEKLMKIICVNDMKKGARDLAPNLFESEPLYDDDCLEDDGDDDDDDDDVGILDLC</sequence>
<keyword evidence="2" id="KW-1185">Reference proteome</keyword>
<evidence type="ECO:0008006" key="3">
    <source>
        <dbReference type="Google" id="ProtNLM"/>
    </source>
</evidence>
<organism evidence="1 2">
    <name type="scientific">Dendrobium nobile</name>
    <name type="common">Orchid</name>
    <dbReference type="NCBI Taxonomy" id="94219"/>
    <lineage>
        <taxon>Eukaryota</taxon>
        <taxon>Viridiplantae</taxon>
        <taxon>Streptophyta</taxon>
        <taxon>Embryophyta</taxon>
        <taxon>Tracheophyta</taxon>
        <taxon>Spermatophyta</taxon>
        <taxon>Magnoliopsida</taxon>
        <taxon>Liliopsida</taxon>
        <taxon>Asparagales</taxon>
        <taxon>Orchidaceae</taxon>
        <taxon>Epidendroideae</taxon>
        <taxon>Malaxideae</taxon>
        <taxon>Dendrobiinae</taxon>
        <taxon>Dendrobium</taxon>
    </lineage>
</organism>